<dbReference type="GO" id="GO:0006508">
    <property type="term" value="P:proteolysis"/>
    <property type="evidence" value="ECO:0007669"/>
    <property type="project" value="UniProtKB-KW"/>
</dbReference>
<protein>
    <submittedName>
        <fullName evidence="10">Zinc carboxypeptidase</fullName>
    </submittedName>
</protein>
<dbReference type="PANTHER" id="PTHR11705">
    <property type="entry name" value="PROTEASE FAMILY M14 CARBOXYPEPTIDASE A,B"/>
    <property type="match status" value="1"/>
</dbReference>
<dbReference type="RefSeq" id="WP_182165405.1">
    <property type="nucleotide sequence ID" value="NZ_JACEZT010000013.1"/>
</dbReference>
<evidence type="ECO:0000256" key="7">
    <source>
        <dbReference type="ARBA" id="ARBA00023049"/>
    </source>
</evidence>
<proteinExistence type="inferred from homology"/>
<evidence type="ECO:0000256" key="2">
    <source>
        <dbReference type="ARBA" id="ARBA00005988"/>
    </source>
</evidence>
<dbReference type="PANTHER" id="PTHR11705:SF143">
    <property type="entry name" value="SLL0236 PROTEIN"/>
    <property type="match status" value="1"/>
</dbReference>
<evidence type="ECO:0000256" key="6">
    <source>
        <dbReference type="ARBA" id="ARBA00022833"/>
    </source>
</evidence>
<evidence type="ECO:0000313" key="11">
    <source>
        <dbReference type="Proteomes" id="UP000534388"/>
    </source>
</evidence>
<keyword evidence="7" id="KW-0482">Metalloprotease</keyword>
<evidence type="ECO:0000256" key="3">
    <source>
        <dbReference type="ARBA" id="ARBA00022670"/>
    </source>
</evidence>
<reference evidence="10 11" key="1">
    <citation type="submission" date="2020-07" db="EMBL/GenBank/DDBJ databases">
        <title>Novel species isolated from subtropical streams in China.</title>
        <authorList>
            <person name="Lu H."/>
        </authorList>
    </citation>
    <scope>NUCLEOTIDE SEQUENCE [LARGE SCALE GENOMIC DNA]</scope>
    <source>
        <strain evidence="10 11">LX20W</strain>
    </source>
</reference>
<comment type="similarity">
    <text evidence="2 8">Belongs to the peptidase M14 family.</text>
</comment>
<organism evidence="10 11">
    <name type="scientific">Rugamonas brunnea</name>
    <dbReference type="NCBI Taxonomy" id="2758569"/>
    <lineage>
        <taxon>Bacteria</taxon>
        <taxon>Pseudomonadati</taxon>
        <taxon>Pseudomonadota</taxon>
        <taxon>Betaproteobacteria</taxon>
        <taxon>Burkholderiales</taxon>
        <taxon>Oxalobacteraceae</taxon>
        <taxon>Telluria group</taxon>
        <taxon>Rugamonas</taxon>
    </lineage>
</organism>
<gene>
    <name evidence="10" type="ORF">H3H37_18940</name>
</gene>
<name>A0A7W2EV13_9BURK</name>
<evidence type="ECO:0000256" key="4">
    <source>
        <dbReference type="ARBA" id="ARBA00022723"/>
    </source>
</evidence>
<dbReference type="SUPFAM" id="SSF53187">
    <property type="entry name" value="Zn-dependent exopeptidases"/>
    <property type="match status" value="1"/>
</dbReference>
<dbReference type="InterPro" id="IPR000834">
    <property type="entry name" value="Peptidase_M14"/>
</dbReference>
<comment type="caution">
    <text evidence="8">Lacks conserved residue(s) required for the propagation of feature annotation.</text>
</comment>
<keyword evidence="5" id="KW-0378">Hydrolase</keyword>
<dbReference type="EMBL" id="JACEZT010000013">
    <property type="protein sequence ID" value="MBA5639141.1"/>
    <property type="molecule type" value="Genomic_DNA"/>
</dbReference>
<feature type="domain" description="Peptidase M14" evidence="9">
    <location>
        <begin position="2"/>
        <end position="337"/>
    </location>
</feature>
<dbReference type="PROSITE" id="PS00132">
    <property type="entry name" value="CARBOXYPEPT_ZN_1"/>
    <property type="match status" value="1"/>
</dbReference>
<keyword evidence="6" id="KW-0862">Zinc</keyword>
<accession>A0A7W2EV13</accession>
<dbReference type="Pfam" id="PF00246">
    <property type="entry name" value="Peptidase_M14"/>
    <property type="match status" value="1"/>
</dbReference>
<dbReference type="GO" id="GO:0004181">
    <property type="term" value="F:metallocarboxypeptidase activity"/>
    <property type="evidence" value="ECO:0007669"/>
    <property type="project" value="InterPro"/>
</dbReference>
<dbReference type="InterPro" id="IPR057246">
    <property type="entry name" value="CARBOXYPEPT_ZN_1"/>
</dbReference>
<keyword evidence="3" id="KW-0645">Protease</keyword>
<dbReference type="GO" id="GO:0008270">
    <property type="term" value="F:zinc ion binding"/>
    <property type="evidence" value="ECO:0007669"/>
    <property type="project" value="InterPro"/>
</dbReference>
<keyword evidence="4" id="KW-0479">Metal-binding</keyword>
<dbReference type="GO" id="GO:0005615">
    <property type="term" value="C:extracellular space"/>
    <property type="evidence" value="ECO:0007669"/>
    <property type="project" value="TreeGrafter"/>
</dbReference>
<evidence type="ECO:0000256" key="8">
    <source>
        <dbReference type="PROSITE-ProRule" id="PRU01379"/>
    </source>
</evidence>
<comment type="cofactor">
    <cofactor evidence="1">
        <name>Zn(2+)</name>
        <dbReference type="ChEBI" id="CHEBI:29105"/>
    </cofactor>
</comment>
<dbReference type="Gene3D" id="3.40.630.10">
    <property type="entry name" value="Zn peptidases"/>
    <property type="match status" value="1"/>
</dbReference>
<dbReference type="Proteomes" id="UP000534388">
    <property type="component" value="Unassembled WGS sequence"/>
</dbReference>
<dbReference type="AlphaFoldDB" id="A0A7W2EV13"/>
<evidence type="ECO:0000313" key="10">
    <source>
        <dbReference type="EMBL" id="MBA5639141.1"/>
    </source>
</evidence>
<keyword evidence="10" id="KW-0121">Carboxypeptidase</keyword>
<keyword evidence="11" id="KW-1185">Reference proteome</keyword>
<evidence type="ECO:0000259" key="9">
    <source>
        <dbReference type="PROSITE" id="PS52035"/>
    </source>
</evidence>
<dbReference type="PROSITE" id="PS52035">
    <property type="entry name" value="PEPTIDASE_M14"/>
    <property type="match status" value="1"/>
</dbReference>
<sequence length="337" mass="38494">MIAKNLPELIALKRLIDEGGTHFEVATPCAVDIDGRQFPVYTLAIGNPAPDVPALGFFGGIHGLERIGTQVVLSFLESLLARLRWDRTLHHQLDHMRLVFMPLVNPGGMWRATRCNPQGVDLMRNAPVNALEKVPFLLGGQRYSARLPWYRGAPDAPMEPESSAVCKLVERELLSRPFSMALDCHSGFGLRDRIWFPHAHTATPIPHLAEIGALEELFSQSYPNHNYVFEPQSRQYLTHGDLWDYLYLNVEGAGERTFLPLTLEMGSWAWVKKNPRQLFNRLGIFNPTATHRLQRVLRRHLVWFDFLMRAAASHGHWQPQGLARKAQQRRALARWYD</sequence>
<evidence type="ECO:0000256" key="1">
    <source>
        <dbReference type="ARBA" id="ARBA00001947"/>
    </source>
</evidence>
<comment type="caution">
    <text evidence="10">The sequence shown here is derived from an EMBL/GenBank/DDBJ whole genome shotgun (WGS) entry which is preliminary data.</text>
</comment>
<evidence type="ECO:0000256" key="5">
    <source>
        <dbReference type="ARBA" id="ARBA00022801"/>
    </source>
</evidence>